<evidence type="ECO:0000256" key="3">
    <source>
        <dbReference type="ARBA" id="ARBA00007005"/>
    </source>
</evidence>
<evidence type="ECO:0000256" key="14">
    <source>
        <dbReference type="SAM" id="MobiDB-lite"/>
    </source>
</evidence>
<evidence type="ECO:0000256" key="9">
    <source>
        <dbReference type="ARBA" id="ARBA00023027"/>
    </source>
</evidence>
<feature type="domain" description="3-hydroxyacyl-CoA dehydrogenase C-terminal" evidence="15">
    <location>
        <begin position="191"/>
        <end position="286"/>
    </location>
</feature>
<dbReference type="Pfam" id="PF00725">
    <property type="entry name" value="3HCDH"/>
    <property type="match status" value="2"/>
</dbReference>
<evidence type="ECO:0000256" key="1">
    <source>
        <dbReference type="ARBA" id="ARBA00005005"/>
    </source>
</evidence>
<sequence length="669" mass="72265">MDIDDVNAIAVLGAGSMGHGIAEVAALAGFEVRLRDIETEFVEDGYEQIEWSLGKLVEQGQIEEADADATLDRVSAHVDLAEAVEDVDVAIEAVPEKMAIKKDVYADLEAAAPDRTVFATNTSSLSITELAGVTERPEQFCGMHFFNPPVRMDLVEVIAGAETSESTLELISALAERMGKTPVRVRGDSPGFIVNRVLVPLMNEAAWMVETGDATVEEVDSTTKYGLGLPMGSFELADQVGIDVGYHVLEYMHEELGDAYRPCPLLESKVDAEELGRKTGAGFYDYETGEGAQVPSDRVREDVADRLLAVLANEVAGLIEDEVADAESIDTAVKLGGRWSDGPAKMVDEADVEHLLDVLDERYEETGEERYEAVSYLRELAETGGGFHADERAAGGADEASGSGGDGGYDYEDLSVEIRERVGHVELDRPHRMNTITDGVLEELRDAVECFEDDEAVRTILITGTGDRAFSAGADIQAMAGGAGDVNRAADLSRLGQETFGRLESSPLPVVAGIDGYCLGGGMELAMGADLRIASERSEFGQPEHDLGLLPGWGGTARLQRIVGMGRAKEIIFTADRYDAEKMADYGFVNEVTANDEFDERAFEFARDLAAGPPIAQRYTKRAMHRGWDDVDAGLDVEAQSFGLLFDTDDLMEGMTAFMGDGEPEFEGK</sequence>
<protein>
    <recommendedName>
        <fullName evidence="6">enoyl-CoA hydratase</fullName>
        <ecNumber evidence="6">4.2.1.17</ecNumber>
    </recommendedName>
</protein>
<dbReference type="InterPro" id="IPR006108">
    <property type="entry name" value="3HC_DH_C"/>
</dbReference>
<dbReference type="FunFam" id="3.90.226.10:FF:000009">
    <property type="entry name" value="Carnitinyl-CoA dehydratase"/>
    <property type="match status" value="1"/>
</dbReference>
<keyword evidence="11" id="KW-0456">Lyase</keyword>
<comment type="similarity">
    <text evidence="4">In the N-terminal section; belongs to the enoyl-CoA hydratase/isomerase family.</text>
</comment>
<dbReference type="CDD" id="cd06558">
    <property type="entry name" value="crotonase-like"/>
    <property type="match status" value="1"/>
</dbReference>
<accession>A0ABD6CKK2</accession>
<name>A0ABD6CKK2_9EURY</name>
<evidence type="ECO:0000256" key="4">
    <source>
        <dbReference type="ARBA" id="ARBA00008750"/>
    </source>
</evidence>
<dbReference type="Pfam" id="PF00378">
    <property type="entry name" value="ECH_1"/>
    <property type="match status" value="1"/>
</dbReference>
<evidence type="ECO:0000256" key="2">
    <source>
        <dbReference type="ARBA" id="ARBA00005254"/>
    </source>
</evidence>
<evidence type="ECO:0000313" key="17">
    <source>
        <dbReference type="EMBL" id="MFD1598330.1"/>
    </source>
</evidence>
<proteinExistence type="inferred from homology"/>
<dbReference type="InterPro" id="IPR013328">
    <property type="entry name" value="6PGD_dom2"/>
</dbReference>
<dbReference type="SUPFAM" id="SSF48179">
    <property type="entry name" value="6-phosphogluconate dehydrogenase C-terminal domain-like"/>
    <property type="match status" value="2"/>
</dbReference>
<dbReference type="SUPFAM" id="SSF51735">
    <property type="entry name" value="NAD(P)-binding Rossmann-fold domains"/>
    <property type="match status" value="1"/>
</dbReference>
<dbReference type="InterPro" id="IPR029045">
    <property type="entry name" value="ClpP/crotonase-like_dom_sf"/>
</dbReference>
<evidence type="ECO:0000256" key="7">
    <source>
        <dbReference type="ARBA" id="ARBA00022832"/>
    </source>
</evidence>
<evidence type="ECO:0000256" key="13">
    <source>
        <dbReference type="RuleBase" id="RU003707"/>
    </source>
</evidence>
<dbReference type="FunFam" id="3.40.50.720:FF:000009">
    <property type="entry name" value="Fatty oxidation complex, alpha subunit"/>
    <property type="match status" value="1"/>
</dbReference>
<keyword evidence="18" id="KW-1185">Reference proteome</keyword>
<dbReference type="EC" id="4.2.1.17" evidence="6"/>
<dbReference type="InterPro" id="IPR006176">
    <property type="entry name" value="3-OHacyl-CoA_DH_NAD-bd"/>
</dbReference>
<dbReference type="Gene3D" id="3.40.50.720">
    <property type="entry name" value="NAD(P)-binding Rossmann-like Domain"/>
    <property type="match status" value="1"/>
</dbReference>
<evidence type="ECO:0000313" key="18">
    <source>
        <dbReference type="Proteomes" id="UP001597085"/>
    </source>
</evidence>
<keyword evidence="10" id="KW-0443">Lipid metabolism</keyword>
<keyword evidence="8" id="KW-0560">Oxidoreductase</keyword>
<dbReference type="InterPro" id="IPR036291">
    <property type="entry name" value="NAD(P)-bd_dom_sf"/>
</dbReference>
<comment type="caution">
    <text evidence="17">The sequence shown here is derived from an EMBL/GenBank/DDBJ whole genome shotgun (WGS) entry which is preliminary data.</text>
</comment>
<dbReference type="PANTHER" id="PTHR43612">
    <property type="entry name" value="TRIFUNCTIONAL ENZYME SUBUNIT ALPHA"/>
    <property type="match status" value="1"/>
</dbReference>
<dbReference type="RefSeq" id="WP_256422588.1">
    <property type="nucleotide sequence ID" value="NZ_JANHDI010000013.1"/>
</dbReference>
<evidence type="ECO:0000256" key="11">
    <source>
        <dbReference type="ARBA" id="ARBA00023239"/>
    </source>
</evidence>
<dbReference type="InterPro" id="IPR008927">
    <property type="entry name" value="6-PGluconate_DH-like_C_sf"/>
</dbReference>
<evidence type="ECO:0000259" key="15">
    <source>
        <dbReference type="Pfam" id="PF00725"/>
    </source>
</evidence>
<dbReference type="GO" id="GO:0004300">
    <property type="term" value="F:enoyl-CoA hydratase activity"/>
    <property type="evidence" value="ECO:0007669"/>
    <property type="project" value="UniProtKB-EC"/>
</dbReference>
<evidence type="ECO:0000256" key="10">
    <source>
        <dbReference type="ARBA" id="ARBA00023098"/>
    </source>
</evidence>
<reference evidence="17 18" key="1">
    <citation type="journal article" date="2019" name="Int. J. Syst. Evol. Microbiol.">
        <title>The Global Catalogue of Microorganisms (GCM) 10K type strain sequencing project: providing services to taxonomists for standard genome sequencing and annotation.</title>
        <authorList>
            <consortium name="The Broad Institute Genomics Platform"/>
            <consortium name="The Broad Institute Genome Sequencing Center for Infectious Disease"/>
            <person name="Wu L."/>
            <person name="Ma J."/>
        </authorList>
    </citation>
    <scope>NUCLEOTIDE SEQUENCE [LARGE SCALE GENOMIC DNA]</scope>
    <source>
        <strain evidence="17 18">CGMCC 1.12121</strain>
    </source>
</reference>
<evidence type="ECO:0000256" key="5">
    <source>
        <dbReference type="ARBA" id="ARBA00009463"/>
    </source>
</evidence>
<evidence type="ECO:0000256" key="8">
    <source>
        <dbReference type="ARBA" id="ARBA00023002"/>
    </source>
</evidence>
<dbReference type="PROSITE" id="PS00067">
    <property type="entry name" value="3HCDH"/>
    <property type="match status" value="1"/>
</dbReference>
<feature type="domain" description="3-hydroxyacyl-CoA dehydrogenase C-terminal" evidence="15">
    <location>
        <begin position="303"/>
        <end position="384"/>
    </location>
</feature>
<keyword evidence="7" id="KW-0276">Fatty acid metabolism</keyword>
<comment type="similarity">
    <text evidence="2 13">Belongs to the enoyl-CoA hydratase/isomerase family.</text>
</comment>
<keyword evidence="12" id="KW-0511">Multifunctional enzyme</keyword>
<evidence type="ECO:0000259" key="16">
    <source>
        <dbReference type="Pfam" id="PF02737"/>
    </source>
</evidence>
<organism evidence="17 18">
    <name type="scientific">Halobellus rarus</name>
    <dbReference type="NCBI Taxonomy" id="1126237"/>
    <lineage>
        <taxon>Archaea</taxon>
        <taxon>Methanobacteriati</taxon>
        <taxon>Methanobacteriota</taxon>
        <taxon>Stenosarchaea group</taxon>
        <taxon>Halobacteria</taxon>
        <taxon>Halobacteriales</taxon>
        <taxon>Haloferacaceae</taxon>
        <taxon>Halobellus</taxon>
    </lineage>
</organism>
<feature type="region of interest" description="Disordered" evidence="14">
    <location>
        <begin position="388"/>
        <end position="407"/>
    </location>
</feature>
<keyword evidence="9" id="KW-0520">NAD</keyword>
<comment type="similarity">
    <text evidence="5">Belongs to the 3-hydroxyacyl-CoA dehydrogenase family.</text>
</comment>
<dbReference type="Pfam" id="PF02737">
    <property type="entry name" value="3HCDH_N"/>
    <property type="match status" value="1"/>
</dbReference>
<dbReference type="Gene3D" id="3.90.226.10">
    <property type="entry name" value="2-enoyl-CoA Hydratase, Chain A, domain 1"/>
    <property type="match status" value="1"/>
</dbReference>
<dbReference type="Gene3D" id="1.10.1040.10">
    <property type="entry name" value="N-(1-d-carboxylethyl)-l-norvaline Dehydrogenase, domain 2"/>
    <property type="match status" value="2"/>
</dbReference>
<dbReference type="InterPro" id="IPR001753">
    <property type="entry name" value="Enoyl-CoA_hydra/iso"/>
</dbReference>
<dbReference type="PANTHER" id="PTHR43612:SF3">
    <property type="entry name" value="TRIFUNCTIONAL ENZYME SUBUNIT ALPHA, MITOCHONDRIAL"/>
    <property type="match status" value="1"/>
</dbReference>
<comment type="pathway">
    <text evidence="1">Lipid metabolism; fatty acid beta-oxidation.</text>
</comment>
<evidence type="ECO:0000256" key="12">
    <source>
        <dbReference type="ARBA" id="ARBA00023268"/>
    </source>
</evidence>
<gene>
    <name evidence="17" type="ORF">ACFSBX_05100</name>
</gene>
<dbReference type="GO" id="GO:0006635">
    <property type="term" value="P:fatty acid beta-oxidation"/>
    <property type="evidence" value="ECO:0007669"/>
    <property type="project" value="UniProtKB-ARBA"/>
</dbReference>
<comment type="similarity">
    <text evidence="3">In the central section; belongs to the 3-hydroxyacyl-CoA dehydrogenase family.</text>
</comment>
<dbReference type="EMBL" id="JBHUDK010000004">
    <property type="protein sequence ID" value="MFD1598330.1"/>
    <property type="molecule type" value="Genomic_DNA"/>
</dbReference>
<dbReference type="InterPro" id="IPR006180">
    <property type="entry name" value="3-OHacyl-CoA_DH_CS"/>
</dbReference>
<dbReference type="InterPro" id="IPR018376">
    <property type="entry name" value="Enoyl-CoA_hyd/isom_CS"/>
</dbReference>
<dbReference type="Proteomes" id="UP001597085">
    <property type="component" value="Unassembled WGS sequence"/>
</dbReference>
<evidence type="ECO:0000256" key="6">
    <source>
        <dbReference type="ARBA" id="ARBA00012076"/>
    </source>
</evidence>
<dbReference type="PROSITE" id="PS00166">
    <property type="entry name" value="ENOYL_COA_HYDRATASE"/>
    <property type="match status" value="1"/>
</dbReference>
<dbReference type="AlphaFoldDB" id="A0ABD6CKK2"/>
<dbReference type="InterPro" id="IPR050136">
    <property type="entry name" value="FA_oxidation_alpha_subunit"/>
</dbReference>
<dbReference type="SUPFAM" id="SSF52096">
    <property type="entry name" value="ClpP/crotonase"/>
    <property type="match status" value="1"/>
</dbReference>
<feature type="domain" description="3-hydroxyacyl-CoA dehydrogenase NAD binding" evidence="16">
    <location>
        <begin position="9"/>
        <end position="187"/>
    </location>
</feature>
<dbReference type="GO" id="GO:0003857">
    <property type="term" value="F:(3S)-3-hydroxyacyl-CoA dehydrogenase (NAD+) activity"/>
    <property type="evidence" value="ECO:0007669"/>
    <property type="project" value="UniProtKB-ARBA"/>
</dbReference>